<evidence type="ECO:0000313" key="4">
    <source>
        <dbReference type="Proteomes" id="UP000749559"/>
    </source>
</evidence>
<feature type="region of interest" description="Disordered" evidence="1">
    <location>
        <begin position="1"/>
        <end position="27"/>
    </location>
</feature>
<dbReference type="PROSITE" id="PS51203">
    <property type="entry name" value="CS"/>
    <property type="match status" value="1"/>
</dbReference>
<feature type="domain" description="CS" evidence="2">
    <location>
        <begin position="14"/>
        <end position="122"/>
    </location>
</feature>
<dbReference type="SUPFAM" id="SSF49764">
    <property type="entry name" value="HSP20-like chaperones"/>
    <property type="match status" value="1"/>
</dbReference>
<evidence type="ECO:0000313" key="3">
    <source>
        <dbReference type="EMBL" id="CAH1775333.1"/>
    </source>
</evidence>
<dbReference type="Gene3D" id="2.60.40.790">
    <property type="match status" value="1"/>
</dbReference>
<accession>A0A8S4N4N6</accession>
<organism evidence="3 4">
    <name type="scientific">Owenia fusiformis</name>
    <name type="common">Polychaete worm</name>
    <dbReference type="NCBI Taxonomy" id="6347"/>
    <lineage>
        <taxon>Eukaryota</taxon>
        <taxon>Metazoa</taxon>
        <taxon>Spiralia</taxon>
        <taxon>Lophotrochozoa</taxon>
        <taxon>Annelida</taxon>
        <taxon>Polychaeta</taxon>
        <taxon>Sedentaria</taxon>
        <taxon>Canalipalpata</taxon>
        <taxon>Sabellida</taxon>
        <taxon>Oweniida</taxon>
        <taxon>Oweniidae</taxon>
        <taxon>Owenia</taxon>
    </lineage>
</organism>
<dbReference type="Proteomes" id="UP000749559">
    <property type="component" value="Unassembled WGS sequence"/>
</dbReference>
<dbReference type="InterPro" id="IPR008978">
    <property type="entry name" value="HSP20-like_chaperone"/>
</dbReference>
<gene>
    <name evidence="3" type="ORF">OFUS_LOCUS2653</name>
</gene>
<dbReference type="InterPro" id="IPR007052">
    <property type="entry name" value="CS_dom"/>
</dbReference>
<reference evidence="3" key="1">
    <citation type="submission" date="2022-03" db="EMBL/GenBank/DDBJ databases">
        <authorList>
            <person name="Martin C."/>
        </authorList>
    </citation>
    <scope>NUCLEOTIDE SEQUENCE</scope>
</reference>
<proteinExistence type="predicted"/>
<protein>
    <recommendedName>
        <fullName evidence="2">CS domain-containing protein</fullName>
    </recommendedName>
</protein>
<keyword evidence="4" id="KW-1185">Reference proteome</keyword>
<dbReference type="AlphaFoldDB" id="A0A8S4N4N6"/>
<evidence type="ECO:0000256" key="1">
    <source>
        <dbReference type="SAM" id="MobiDB-lite"/>
    </source>
</evidence>
<sequence length="133" mass="15008">MSNAAGGGDSESDVTEPEVEYRDDPSSPDQYVLIRLDIPKLKKKMMSDKAANATIDLKPTEWSFSLTVTLTDSNAKVYRYAVQKLPYEIDTNPKKTKYKVSKNEKIELMLHKATPRSWARELSSVGLEHADQD</sequence>
<comment type="caution">
    <text evidence="3">The sequence shown here is derived from an EMBL/GenBank/DDBJ whole genome shotgun (WGS) entry which is preliminary data.</text>
</comment>
<dbReference type="EMBL" id="CAIIXF020000001">
    <property type="protein sequence ID" value="CAH1775333.1"/>
    <property type="molecule type" value="Genomic_DNA"/>
</dbReference>
<name>A0A8S4N4N6_OWEFU</name>
<evidence type="ECO:0000259" key="2">
    <source>
        <dbReference type="PROSITE" id="PS51203"/>
    </source>
</evidence>